<comment type="subunit">
    <text evidence="3">Monomer.</text>
</comment>
<evidence type="ECO:0000256" key="6">
    <source>
        <dbReference type="ARBA" id="ARBA00022729"/>
    </source>
</evidence>
<keyword evidence="6" id="KW-0732">Signal</keyword>
<evidence type="ECO:0000256" key="7">
    <source>
        <dbReference type="ARBA" id="ARBA00022927"/>
    </source>
</evidence>
<dbReference type="AlphaFoldDB" id="A0A235ES97"/>
<dbReference type="GO" id="GO:0009279">
    <property type="term" value="C:cell outer membrane"/>
    <property type="evidence" value="ECO:0007669"/>
    <property type="project" value="UniProtKB-SubCell"/>
</dbReference>
<dbReference type="Pfam" id="PF03550">
    <property type="entry name" value="LolB"/>
    <property type="match status" value="1"/>
</dbReference>
<name>A0A235ES97_9BURK</name>
<organism evidence="13 14">
    <name type="scientific">Acidovorax kalamii</name>
    <dbReference type="NCBI Taxonomy" id="2004485"/>
    <lineage>
        <taxon>Bacteria</taxon>
        <taxon>Pseudomonadati</taxon>
        <taxon>Pseudomonadota</taxon>
        <taxon>Betaproteobacteria</taxon>
        <taxon>Burkholderiales</taxon>
        <taxon>Comamonadaceae</taxon>
        <taxon>Acidovorax</taxon>
    </lineage>
</organism>
<dbReference type="SUPFAM" id="SSF89392">
    <property type="entry name" value="Prokaryotic lipoproteins and lipoprotein localization factors"/>
    <property type="match status" value="1"/>
</dbReference>
<accession>A0A235ES97</accession>
<dbReference type="GO" id="GO:0015031">
    <property type="term" value="P:protein transport"/>
    <property type="evidence" value="ECO:0007669"/>
    <property type="project" value="UniProtKB-KW"/>
</dbReference>
<keyword evidence="12" id="KW-0449">Lipoprotein</keyword>
<evidence type="ECO:0000256" key="4">
    <source>
        <dbReference type="ARBA" id="ARBA00016202"/>
    </source>
</evidence>
<dbReference type="Proteomes" id="UP000215441">
    <property type="component" value="Unassembled WGS sequence"/>
</dbReference>
<gene>
    <name evidence="13" type="ORF">CBY09_04140</name>
</gene>
<dbReference type="InterPro" id="IPR029046">
    <property type="entry name" value="LolA/LolB/LppX"/>
</dbReference>
<evidence type="ECO:0000313" key="14">
    <source>
        <dbReference type="Proteomes" id="UP000215441"/>
    </source>
</evidence>
<dbReference type="EMBL" id="NOIG01000004">
    <property type="protein sequence ID" value="OYD51663.1"/>
    <property type="molecule type" value="Genomic_DNA"/>
</dbReference>
<comment type="caution">
    <text evidence="13">The sequence shown here is derived from an EMBL/GenBank/DDBJ whole genome shotgun (WGS) entry which is preliminary data.</text>
</comment>
<comment type="similarity">
    <text evidence="2">Belongs to the LolB family.</text>
</comment>
<evidence type="ECO:0000256" key="11">
    <source>
        <dbReference type="ARBA" id="ARBA00023237"/>
    </source>
</evidence>
<keyword evidence="7" id="KW-0653">Protein transport</keyword>
<keyword evidence="8" id="KW-0472">Membrane</keyword>
<keyword evidence="11" id="KW-0998">Cell outer membrane</keyword>
<keyword evidence="10" id="KW-0143">Chaperone</keyword>
<reference evidence="13 14" key="1">
    <citation type="submission" date="2017-07" db="EMBL/GenBank/DDBJ databases">
        <title>Acidovorax KNDSW TSA 6 genome sequence and assembly.</title>
        <authorList>
            <person name="Mayilraj S."/>
        </authorList>
    </citation>
    <scope>NUCLEOTIDE SEQUENCE [LARGE SCALE GENOMIC DNA]</scope>
    <source>
        <strain evidence="13 14">KNDSW-TSA6</strain>
    </source>
</reference>
<sequence>MSAPPHHGWVVSWIICCALWLAGCAQPVSRASQEEDSWRGRIALQVDGQAAQSFSATFELQGNPESGGLVLLSPFGNRIAQLEWKDGQASLQSGPETRTSDSLETLLLDVTGTRIPIAALFSWLNGIQATAPGWQADLSGMPDGRLTARREHPTPQAILRIVLTR</sequence>
<evidence type="ECO:0000256" key="12">
    <source>
        <dbReference type="ARBA" id="ARBA00023288"/>
    </source>
</evidence>
<evidence type="ECO:0000256" key="2">
    <source>
        <dbReference type="ARBA" id="ARBA00009696"/>
    </source>
</evidence>
<evidence type="ECO:0000256" key="5">
    <source>
        <dbReference type="ARBA" id="ARBA00022448"/>
    </source>
</evidence>
<evidence type="ECO:0000256" key="9">
    <source>
        <dbReference type="ARBA" id="ARBA00023139"/>
    </source>
</evidence>
<keyword evidence="9" id="KW-0564">Palmitate</keyword>
<evidence type="ECO:0000256" key="3">
    <source>
        <dbReference type="ARBA" id="ARBA00011245"/>
    </source>
</evidence>
<keyword evidence="14" id="KW-1185">Reference proteome</keyword>
<evidence type="ECO:0000256" key="1">
    <source>
        <dbReference type="ARBA" id="ARBA00004459"/>
    </source>
</evidence>
<proteinExistence type="inferred from homology"/>
<comment type="subcellular location">
    <subcellularLocation>
        <location evidence="1">Cell outer membrane</location>
        <topology evidence="1">Lipid-anchor</topology>
    </subcellularLocation>
</comment>
<dbReference type="OrthoDB" id="5296388at2"/>
<dbReference type="Gene3D" id="2.50.20.10">
    <property type="entry name" value="Lipoprotein localisation LolA/LolB/LppX"/>
    <property type="match status" value="1"/>
</dbReference>
<evidence type="ECO:0000256" key="10">
    <source>
        <dbReference type="ARBA" id="ARBA00023186"/>
    </source>
</evidence>
<protein>
    <recommendedName>
        <fullName evidence="4">Outer-membrane lipoprotein LolB</fullName>
    </recommendedName>
</protein>
<evidence type="ECO:0000313" key="13">
    <source>
        <dbReference type="EMBL" id="OYD51663.1"/>
    </source>
</evidence>
<evidence type="ECO:0000256" key="8">
    <source>
        <dbReference type="ARBA" id="ARBA00023136"/>
    </source>
</evidence>
<dbReference type="InterPro" id="IPR004565">
    <property type="entry name" value="OM_lipoprot_LolB"/>
</dbReference>
<keyword evidence="5" id="KW-0813">Transport</keyword>